<feature type="region of interest" description="Disordered" evidence="5">
    <location>
        <begin position="391"/>
        <end position="417"/>
    </location>
</feature>
<dbReference type="OrthoDB" id="7344096at2759"/>
<keyword evidence="4" id="KW-0539">Nucleus</keyword>
<dbReference type="InterPro" id="IPR044159">
    <property type="entry name" value="IQM"/>
</dbReference>
<dbReference type="PANTHER" id="PTHR31250:SF27">
    <property type="entry name" value="IQ DOMAIN-CONTAINING PROTEIN IQM5"/>
    <property type="match status" value="1"/>
</dbReference>
<evidence type="ECO:0000256" key="1">
    <source>
        <dbReference type="ARBA" id="ARBA00004123"/>
    </source>
</evidence>
<proteinExistence type="predicted"/>
<protein>
    <recommendedName>
        <fullName evidence="8">IQ domain-containing protein IQM6</fullName>
    </recommendedName>
</protein>
<dbReference type="AlphaFoldDB" id="A0A0N0RTY0"/>
<organism evidence="6 7">
    <name type="scientific">Escovopsis weberi</name>
    <dbReference type="NCBI Taxonomy" id="150374"/>
    <lineage>
        <taxon>Eukaryota</taxon>
        <taxon>Fungi</taxon>
        <taxon>Dikarya</taxon>
        <taxon>Ascomycota</taxon>
        <taxon>Pezizomycotina</taxon>
        <taxon>Sordariomycetes</taxon>
        <taxon>Hypocreomycetidae</taxon>
        <taxon>Hypocreales</taxon>
        <taxon>Hypocreaceae</taxon>
        <taxon>Escovopsis</taxon>
    </lineage>
</organism>
<dbReference type="GO" id="GO:0005737">
    <property type="term" value="C:cytoplasm"/>
    <property type="evidence" value="ECO:0007669"/>
    <property type="project" value="UniProtKB-SubCell"/>
</dbReference>
<feature type="region of interest" description="Disordered" evidence="5">
    <location>
        <begin position="334"/>
        <end position="375"/>
    </location>
</feature>
<name>A0A0N0RTY0_ESCWE</name>
<evidence type="ECO:0000256" key="2">
    <source>
        <dbReference type="ARBA" id="ARBA00004496"/>
    </source>
</evidence>
<evidence type="ECO:0000313" key="6">
    <source>
        <dbReference type="EMBL" id="KOS21645.1"/>
    </source>
</evidence>
<dbReference type="STRING" id="150374.A0A0N0RTY0"/>
<comment type="caution">
    <text evidence="6">The sequence shown here is derived from an EMBL/GenBank/DDBJ whole genome shotgun (WGS) entry which is preliminary data.</text>
</comment>
<feature type="compositionally biased region" description="Acidic residues" evidence="5">
    <location>
        <begin position="168"/>
        <end position="186"/>
    </location>
</feature>
<reference evidence="6 7" key="1">
    <citation type="submission" date="2015-07" db="EMBL/GenBank/DDBJ databases">
        <title>The genome of the fungus Escovopsis weberi, a specialized disease agent of ant agriculture.</title>
        <authorList>
            <person name="de Man T.J."/>
            <person name="Stajich J.E."/>
            <person name="Kubicek C.P."/>
            <person name="Chenthamara K."/>
            <person name="Atanasova L."/>
            <person name="Druzhinina I.S."/>
            <person name="Birnbaum S."/>
            <person name="Barribeau S.M."/>
            <person name="Teiling C."/>
            <person name="Suen G."/>
            <person name="Currie C."/>
            <person name="Gerardo N.M."/>
        </authorList>
    </citation>
    <scope>NUCLEOTIDE SEQUENCE [LARGE SCALE GENOMIC DNA]</scope>
</reference>
<accession>A0A0N0RTY0</accession>
<feature type="compositionally biased region" description="Basic and acidic residues" evidence="5">
    <location>
        <begin position="557"/>
        <end position="572"/>
    </location>
</feature>
<comment type="subcellular location">
    <subcellularLocation>
        <location evidence="2">Cytoplasm</location>
    </subcellularLocation>
    <subcellularLocation>
        <location evidence="1">Nucleus</location>
    </subcellularLocation>
</comment>
<dbReference type="PANTHER" id="PTHR31250">
    <property type="entry name" value="IQ DOMAIN-CONTAINING PROTEIN IQM3"/>
    <property type="match status" value="1"/>
</dbReference>
<evidence type="ECO:0000256" key="4">
    <source>
        <dbReference type="ARBA" id="ARBA00023242"/>
    </source>
</evidence>
<keyword evidence="7" id="KW-1185">Reference proteome</keyword>
<dbReference type="EMBL" id="LGSR01000008">
    <property type="protein sequence ID" value="KOS21645.1"/>
    <property type="molecule type" value="Genomic_DNA"/>
</dbReference>
<evidence type="ECO:0000256" key="3">
    <source>
        <dbReference type="ARBA" id="ARBA00022490"/>
    </source>
</evidence>
<evidence type="ECO:0000313" key="7">
    <source>
        <dbReference type="Proteomes" id="UP000053831"/>
    </source>
</evidence>
<dbReference type="GO" id="GO:0005634">
    <property type="term" value="C:nucleus"/>
    <property type="evidence" value="ECO:0007669"/>
    <property type="project" value="UniProtKB-SubCell"/>
</dbReference>
<feature type="compositionally biased region" description="Basic and acidic residues" evidence="5">
    <location>
        <begin position="206"/>
        <end position="221"/>
    </location>
</feature>
<feature type="region of interest" description="Disordered" evidence="5">
    <location>
        <begin position="163"/>
        <end position="221"/>
    </location>
</feature>
<feature type="region of interest" description="Disordered" evidence="5">
    <location>
        <begin position="51"/>
        <end position="70"/>
    </location>
</feature>
<feature type="region of interest" description="Disordered" evidence="5">
    <location>
        <begin position="548"/>
        <end position="572"/>
    </location>
</feature>
<evidence type="ECO:0000256" key="5">
    <source>
        <dbReference type="SAM" id="MobiDB-lite"/>
    </source>
</evidence>
<dbReference type="Proteomes" id="UP000053831">
    <property type="component" value="Unassembled WGS sequence"/>
</dbReference>
<sequence>MSTSSVALSFSTLASRHQQYLDSLVLPSREEFERIARAQDEKEEQIRRRLREQRGHRNAHAAQDEKERTQAARAVEQTFQGMRARKGRDGYTPDPTSRWIAAMKELRFREATKPRLARLQEVATGSSLSSGSQDTASTVYTDALRCSAAKLNWKKIGMIARRAGHDDSDNDDDDDDDNVDNVDGDGESVSSSSSPEPRRRRWSPWETRKRENARRQREEANAQRRQTALTLGLQYWLEIIDAKHRYGTNLRMYHEEWRKASTSDNFFTWLDHGDGRFISLQTCSREQLERDQVRYLSREERRYYLATVDERGRICWARTGEPITTSDRFKDSAYGIVPADDDTTPPYERAKARGNKKKNDINGDGDSDGDDGHADNGDLGLFAVAKQKDNRLGGSVNPVSSTSASLPPANDDDDPQRPMKKVFQFSATSTFDKLLRKFVKDGTWIFVADTSFRLYVGIKQAGAFQHSSFLQGGRISAGGLIEIKDGRLTSLSPLSGHYRPPTSNFRAFVRSLEAEGVDVTGVSVLKSYAVLYGLETYVKARQKGRGLMQMVRGSAKGGERRERERQTQESPR</sequence>
<keyword evidence="3" id="KW-0963">Cytoplasm</keyword>
<gene>
    <name evidence="6" type="ORF">ESCO_005112</name>
</gene>
<evidence type="ECO:0008006" key="8">
    <source>
        <dbReference type="Google" id="ProtNLM"/>
    </source>
</evidence>